<dbReference type="InterPro" id="IPR052906">
    <property type="entry name" value="Type_IV_Methyl-Rstrct_Enzyme"/>
</dbReference>
<dbReference type="GO" id="GO:0005694">
    <property type="term" value="C:chromosome"/>
    <property type="evidence" value="ECO:0007669"/>
    <property type="project" value="InterPro"/>
</dbReference>
<accession>A0AAQ1JP83</accession>
<dbReference type="Pfam" id="PF04471">
    <property type="entry name" value="Mrr_cat"/>
    <property type="match status" value="1"/>
</dbReference>
<feature type="transmembrane region" description="Helical" evidence="2">
    <location>
        <begin position="66"/>
        <end position="87"/>
    </location>
</feature>
<evidence type="ECO:0000256" key="2">
    <source>
        <dbReference type="SAM" id="Phobius"/>
    </source>
</evidence>
<dbReference type="GO" id="GO:0015666">
    <property type="term" value="F:restriction endodeoxyribonuclease activity"/>
    <property type="evidence" value="ECO:0007669"/>
    <property type="project" value="TreeGrafter"/>
</dbReference>
<dbReference type="InterPro" id="IPR011856">
    <property type="entry name" value="tRNA_endonuc-like_dom_sf"/>
</dbReference>
<dbReference type="SUPFAM" id="SSF57783">
    <property type="entry name" value="Zinc beta-ribbon"/>
    <property type="match status" value="1"/>
</dbReference>
<protein>
    <submittedName>
        <fullName evidence="5">Restriction system protein</fullName>
    </submittedName>
</protein>
<dbReference type="InterPro" id="IPR011335">
    <property type="entry name" value="Restrct_endonuc-II-like"/>
</dbReference>
<comment type="caution">
    <text evidence="5">The sequence shown here is derived from an EMBL/GenBank/DDBJ whole genome shotgun (WGS) entry which is preliminary data.</text>
</comment>
<dbReference type="Pfam" id="PF01396">
    <property type="entry name" value="Zn_ribbon_Top1"/>
    <property type="match status" value="1"/>
</dbReference>
<keyword evidence="2" id="KW-0472">Membrane</keyword>
<dbReference type="EMBL" id="FNVE01000001">
    <property type="protein sequence ID" value="SEF72130.1"/>
    <property type="molecule type" value="Genomic_DNA"/>
</dbReference>
<dbReference type="AlphaFoldDB" id="A0AAQ1JP83"/>
<reference evidence="5 6" key="1">
    <citation type="submission" date="2016-10" db="EMBL/GenBank/DDBJ databases">
        <authorList>
            <person name="Varghese N."/>
            <person name="Submissions S."/>
        </authorList>
    </citation>
    <scope>NUCLEOTIDE SEQUENCE [LARGE SCALE GENOMIC DNA]</scope>
    <source>
        <strain evidence="5 6">CECT 8317</strain>
    </source>
</reference>
<keyword evidence="2" id="KW-1133">Transmembrane helix</keyword>
<proteinExistence type="predicted"/>
<evidence type="ECO:0000256" key="1">
    <source>
        <dbReference type="SAM" id="MobiDB-lite"/>
    </source>
</evidence>
<dbReference type="Gene3D" id="3.30.65.10">
    <property type="entry name" value="Bacterial Topoisomerase I, domain 1"/>
    <property type="match status" value="1"/>
</dbReference>
<dbReference type="GO" id="GO:0003916">
    <property type="term" value="F:DNA topoisomerase activity"/>
    <property type="evidence" value="ECO:0007669"/>
    <property type="project" value="InterPro"/>
</dbReference>
<feature type="domain" description="DNA topoisomerase type IA zn finger" evidence="3">
    <location>
        <begin position="252"/>
        <end position="286"/>
    </location>
</feature>
<keyword evidence="6" id="KW-1185">Reference proteome</keyword>
<dbReference type="GO" id="GO:0003677">
    <property type="term" value="F:DNA binding"/>
    <property type="evidence" value="ECO:0007669"/>
    <property type="project" value="InterPro"/>
</dbReference>
<feature type="domain" description="Restriction endonuclease type IV Mrr" evidence="4">
    <location>
        <begin position="110"/>
        <end position="220"/>
    </location>
</feature>
<dbReference type="InterPro" id="IPR013498">
    <property type="entry name" value="Topo_IA_Znf"/>
</dbReference>
<dbReference type="PANTHER" id="PTHR30015:SF7">
    <property type="entry name" value="TYPE IV METHYL-DIRECTED RESTRICTION ENZYME ECOKMRR"/>
    <property type="match status" value="1"/>
</dbReference>
<dbReference type="SUPFAM" id="SSF52980">
    <property type="entry name" value="Restriction endonuclease-like"/>
    <property type="match status" value="1"/>
</dbReference>
<gene>
    <name evidence="5" type="ORF">SAMN05216586_101769</name>
</gene>
<evidence type="ECO:0000259" key="3">
    <source>
        <dbReference type="Pfam" id="PF01396"/>
    </source>
</evidence>
<dbReference type="GO" id="GO:0006265">
    <property type="term" value="P:DNA topological change"/>
    <property type="evidence" value="ECO:0007669"/>
    <property type="project" value="InterPro"/>
</dbReference>
<dbReference type="InterPro" id="IPR007560">
    <property type="entry name" value="Restrct_endonuc_IV_Mrr"/>
</dbReference>
<evidence type="ECO:0000313" key="6">
    <source>
        <dbReference type="Proteomes" id="UP000243518"/>
    </source>
</evidence>
<sequence>MARRRSSAFDDFIFLLSRLPWWVSILLALVSWLVLHPIATAPPSTSTVLRPGDMGGVLAGHLWRTFALFGQYLIPACCVFGAIGSIAGRYKRKQLLNSVANATQPARTIDGLSWQQFEQLIGEAFRKQGYSITETGANGPDGGVDLILRKHNEKYLVQCKHWRSLKVGVPVVREFFGAMAAEGAVGGYVVTSGQFTKEAKAFANGRNIQLIDGAGLKRLMHRQPSEPSAAQPTINPTPTATPPIPEATSEPHCPLCNSSMIKRTARKGTNAGNVFWGCSAYPKCRGIVNV</sequence>
<evidence type="ECO:0000313" key="5">
    <source>
        <dbReference type="EMBL" id="SEF72130.1"/>
    </source>
</evidence>
<dbReference type="GO" id="GO:0009307">
    <property type="term" value="P:DNA restriction-modification system"/>
    <property type="evidence" value="ECO:0007669"/>
    <property type="project" value="InterPro"/>
</dbReference>
<dbReference type="RefSeq" id="WP_088273841.1">
    <property type="nucleotide sequence ID" value="NZ_FNVE01000001.1"/>
</dbReference>
<dbReference type="Proteomes" id="UP000243518">
    <property type="component" value="Unassembled WGS sequence"/>
</dbReference>
<feature type="transmembrane region" description="Helical" evidence="2">
    <location>
        <begin position="12"/>
        <end position="35"/>
    </location>
</feature>
<keyword evidence="2" id="KW-0812">Transmembrane</keyword>
<feature type="region of interest" description="Disordered" evidence="1">
    <location>
        <begin position="222"/>
        <end position="249"/>
    </location>
</feature>
<organism evidence="5 6">
    <name type="scientific">Halopseudomonas aestusnigri</name>
    <dbReference type="NCBI Taxonomy" id="857252"/>
    <lineage>
        <taxon>Bacteria</taxon>
        <taxon>Pseudomonadati</taxon>
        <taxon>Pseudomonadota</taxon>
        <taxon>Gammaproteobacteria</taxon>
        <taxon>Pseudomonadales</taxon>
        <taxon>Pseudomonadaceae</taxon>
        <taxon>Halopseudomonas</taxon>
    </lineage>
</organism>
<evidence type="ECO:0000259" key="4">
    <source>
        <dbReference type="Pfam" id="PF04471"/>
    </source>
</evidence>
<dbReference type="PANTHER" id="PTHR30015">
    <property type="entry name" value="MRR RESTRICTION SYSTEM PROTEIN"/>
    <property type="match status" value="1"/>
</dbReference>
<name>A0AAQ1JP83_9GAMM</name>
<dbReference type="Gene3D" id="3.40.1350.10">
    <property type="match status" value="1"/>
</dbReference>